<dbReference type="InterPro" id="IPR012132">
    <property type="entry name" value="GMC_OxRdtase"/>
</dbReference>
<comment type="similarity">
    <text evidence="2 6">Belongs to the GMC oxidoreductase family.</text>
</comment>
<evidence type="ECO:0000256" key="5">
    <source>
        <dbReference type="PIRSR" id="PIRSR000137-2"/>
    </source>
</evidence>
<sequence>MPDYIIVGGGSAGCTIAGRLSEDEAVSVALFEAGPSDKSPWIHLPVTYYKTCKSSLLQRFKLETLKHQNNLETDTGQARVLGGGSSVNAMIYIRGCPEDYDRWAASGAEGWRYQDVLPFFKKAEGNERFSNDQHGSNGPLTVSDQRQTLPISKAWVKACQEAGIPYNPDFNSGNQAGAGLYQLTTRDGRRCSAVVAYLNPARNRRNLKVHTGKQITRILIQSGRAYGIEYIENGAVKTLRADKEVIVCSGALGSPKLLLQSGIGPADELKSVGVTVAHDLAGVGKNLQDHTDCFLVYDLKEASSYDKYKKFRWQAAAALQYGLFGNGPISSNVCEGGAFWHGDPNDPVPDLQYHFLAGAGVEEGVDSTPSGNGCTVNVYACRPHSRGEIRLRSSDPSVAPIVDPNYLAEQYDVDRMIDGVRIGQDIMSQPSIAKFVRASHLPSAQLKTRSDFDAFVRKHTQGAYHLSGACKMGTDEMAVVDPQLRVRGIDGLRVADSSIMPYVTSGNLNAPSIMIGERASSFIKGNRV</sequence>
<keyword evidence="9" id="KW-0436">Ligase</keyword>
<keyword evidence="9" id="KW-0614">Plasmid</keyword>
<dbReference type="GO" id="GO:0016874">
    <property type="term" value="F:ligase activity"/>
    <property type="evidence" value="ECO:0007669"/>
    <property type="project" value="UniProtKB-KW"/>
</dbReference>
<comment type="cofactor">
    <cofactor evidence="1 5">
        <name>FAD</name>
        <dbReference type="ChEBI" id="CHEBI:57692"/>
    </cofactor>
</comment>
<dbReference type="KEGG" id="alf:CFBP5473_24440"/>
<proteinExistence type="inferred from homology"/>
<dbReference type="AlphaFoldDB" id="A0A4D7E1J4"/>
<dbReference type="PROSITE" id="PS00623">
    <property type="entry name" value="GMC_OXRED_1"/>
    <property type="match status" value="1"/>
</dbReference>
<dbReference type="PANTHER" id="PTHR11552">
    <property type="entry name" value="GLUCOSE-METHANOL-CHOLINE GMC OXIDOREDUCTASE"/>
    <property type="match status" value="1"/>
</dbReference>
<dbReference type="Gene3D" id="3.30.560.10">
    <property type="entry name" value="Glucose Oxidase, domain 3"/>
    <property type="match status" value="1"/>
</dbReference>
<dbReference type="Proteomes" id="UP000298545">
    <property type="component" value="Plasmid pTiCFBP5473"/>
</dbReference>
<feature type="binding site" evidence="5">
    <location>
        <position position="80"/>
    </location>
    <ligand>
        <name>FAD</name>
        <dbReference type="ChEBI" id="CHEBI:57692"/>
    </ligand>
</feature>
<dbReference type="Pfam" id="PF00732">
    <property type="entry name" value="GMC_oxred_N"/>
    <property type="match status" value="1"/>
</dbReference>
<keyword evidence="3 6" id="KW-0285">Flavoprotein</keyword>
<dbReference type="PIRSF" id="PIRSF000137">
    <property type="entry name" value="Alcohol_oxidase"/>
    <property type="match status" value="1"/>
</dbReference>
<evidence type="ECO:0000313" key="10">
    <source>
        <dbReference type="EMBL" id="QYA10109.1"/>
    </source>
</evidence>
<reference evidence="10 12" key="2">
    <citation type="submission" date="2021-03" db="EMBL/GenBank/DDBJ databases">
        <title>Rapid diversification of plasmids in a genus of pathogenic and nitrogen fixing bacteria.</title>
        <authorList>
            <person name="Weisberg A.J."/>
            <person name="Miller M."/>
            <person name="Ream W."/>
            <person name="Grunwald N.J."/>
            <person name="Chang J.H."/>
        </authorList>
    </citation>
    <scope>NUCLEOTIDE SEQUENCE [LARGE SCALE GENOMIC DNA]</scope>
    <source>
        <strain evidence="10 12">AF3.44</strain>
        <plasmid evidence="10 12">pTiAF3.44</plasmid>
    </source>
</reference>
<evidence type="ECO:0000256" key="3">
    <source>
        <dbReference type="ARBA" id="ARBA00022630"/>
    </source>
</evidence>
<dbReference type="InterPro" id="IPR007867">
    <property type="entry name" value="GMC_OxRtase_C"/>
</dbReference>
<gene>
    <name evidence="9" type="ORF">CFBP5473_24440</name>
    <name evidence="10" type="ORF">J5285_23090</name>
</gene>
<dbReference type="PROSITE" id="PS00624">
    <property type="entry name" value="GMC_OXRED_2"/>
    <property type="match status" value="1"/>
</dbReference>
<accession>A0A4D7E1J4</accession>
<keyword evidence="12" id="KW-1185">Reference proteome</keyword>
<feature type="domain" description="Glucose-methanol-choline oxidoreductase N-terminal" evidence="7">
    <location>
        <begin position="78"/>
        <end position="101"/>
    </location>
</feature>
<evidence type="ECO:0000313" key="11">
    <source>
        <dbReference type="Proteomes" id="UP000298545"/>
    </source>
</evidence>
<dbReference type="Pfam" id="PF05199">
    <property type="entry name" value="GMC_oxred_C"/>
    <property type="match status" value="1"/>
</dbReference>
<evidence type="ECO:0000256" key="6">
    <source>
        <dbReference type="RuleBase" id="RU003968"/>
    </source>
</evidence>
<evidence type="ECO:0000259" key="8">
    <source>
        <dbReference type="PROSITE" id="PS00624"/>
    </source>
</evidence>
<geneLocation type="plasmid" evidence="10 12">
    <name>pTiAF3.44</name>
</geneLocation>
<dbReference type="SUPFAM" id="SSF54373">
    <property type="entry name" value="FAD-linked reductases, C-terminal domain"/>
    <property type="match status" value="1"/>
</dbReference>
<dbReference type="InterPro" id="IPR036188">
    <property type="entry name" value="FAD/NAD-bd_sf"/>
</dbReference>
<keyword evidence="4 5" id="KW-0274">FAD</keyword>
<dbReference type="Proteomes" id="UP000826513">
    <property type="component" value="Plasmid pTiAF3.44"/>
</dbReference>
<dbReference type="PANTHER" id="PTHR11552:SF147">
    <property type="entry name" value="CHOLINE DEHYDROGENASE, MITOCHONDRIAL"/>
    <property type="match status" value="1"/>
</dbReference>
<feature type="domain" description="Glucose-methanol-choline oxidoreductase N-terminal" evidence="8">
    <location>
        <begin position="250"/>
        <end position="264"/>
    </location>
</feature>
<name>A0A4D7E1J4_9HYPH</name>
<evidence type="ECO:0000259" key="7">
    <source>
        <dbReference type="PROSITE" id="PS00623"/>
    </source>
</evidence>
<dbReference type="SUPFAM" id="SSF51905">
    <property type="entry name" value="FAD/NAD(P)-binding domain"/>
    <property type="match status" value="1"/>
</dbReference>
<dbReference type="STRING" id="1367849.GCA_000518585_04085"/>
<dbReference type="InterPro" id="IPR000172">
    <property type="entry name" value="GMC_OxRdtase_N"/>
</dbReference>
<geneLocation type="plasmid" evidence="9">
    <name>pTiCFBP5473</name>
</geneLocation>
<dbReference type="GO" id="GO:0016614">
    <property type="term" value="F:oxidoreductase activity, acting on CH-OH group of donors"/>
    <property type="evidence" value="ECO:0007669"/>
    <property type="project" value="InterPro"/>
</dbReference>
<evidence type="ECO:0000313" key="9">
    <source>
        <dbReference type="EMBL" id="QCJ01095.1"/>
    </source>
</evidence>
<reference evidence="9 11" key="1">
    <citation type="submission" date="2019-04" db="EMBL/GenBank/DDBJ databases">
        <title>Complete genome sequence of Agrobacterium larrymoorei CFBP5473.</title>
        <authorList>
            <person name="Haryono M."/>
            <person name="Chou L."/>
            <person name="Lin Y.-C."/>
            <person name="Lai E.-M."/>
            <person name="Kuo C.-H."/>
        </authorList>
    </citation>
    <scope>NUCLEOTIDE SEQUENCE [LARGE SCALE GENOMIC DNA]</scope>
    <source>
        <strain evidence="9 11">CFBP5473</strain>
        <plasmid evidence="11">pticfbp5473</plasmid>
        <plasmid evidence="9">pTiCFBP5473</plasmid>
    </source>
</reference>
<dbReference type="Gene3D" id="3.50.50.60">
    <property type="entry name" value="FAD/NAD(P)-binding domain"/>
    <property type="match status" value="1"/>
</dbReference>
<dbReference type="EMBL" id="CP072169">
    <property type="protein sequence ID" value="QYA10109.1"/>
    <property type="molecule type" value="Genomic_DNA"/>
</dbReference>
<dbReference type="GO" id="GO:0050660">
    <property type="term" value="F:flavin adenine dinucleotide binding"/>
    <property type="evidence" value="ECO:0007669"/>
    <property type="project" value="InterPro"/>
</dbReference>
<evidence type="ECO:0000256" key="1">
    <source>
        <dbReference type="ARBA" id="ARBA00001974"/>
    </source>
</evidence>
<dbReference type="RefSeq" id="WP_027676640.1">
    <property type="nucleotide sequence ID" value="NZ_CP039694.1"/>
</dbReference>
<evidence type="ECO:0000256" key="2">
    <source>
        <dbReference type="ARBA" id="ARBA00010790"/>
    </source>
</evidence>
<evidence type="ECO:0000313" key="12">
    <source>
        <dbReference type="Proteomes" id="UP000826513"/>
    </source>
</evidence>
<geneLocation type="plasmid" evidence="11">
    <name>pticfbp5473</name>
</geneLocation>
<evidence type="ECO:0000256" key="4">
    <source>
        <dbReference type="ARBA" id="ARBA00022827"/>
    </source>
</evidence>
<protein>
    <submittedName>
        <fullName evidence="9">Alanine-phosphoribitol ligase</fullName>
    </submittedName>
    <submittedName>
        <fullName evidence="10">FAD-dependent oxidoreductase</fullName>
    </submittedName>
</protein>
<dbReference type="OrthoDB" id="9785276at2"/>
<dbReference type="EMBL" id="CP039694">
    <property type="protein sequence ID" value="QCJ01095.1"/>
    <property type="molecule type" value="Genomic_DNA"/>
</dbReference>
<organism evidence="9 11">
    <name type="scientific">Agrobacterium larrymoorei</name>
    <dbReference type="NCBI Taxonomy" id="160699"/>
    <lineage>
        <taxon>Bacteria</taxon>
        <taxon>Pseudomonadati</taxon>
        <taxon>Pseudomonadota</taxon>
        <taxon>Alphaproteobacteria</taxon>
        <taxon>Hyphomicrobiales</taxon>
        <taxon>Rhizobiaceae</taxon>
        <taxon>Rhizobium/Agrobacterium group</taxon>
        <taxon>Agrobacterium</taxon>
    </lineage>
</organism>